<evidence type="ECO:0000256" key="2">
    <source>
        <dbReference type="ARBA" id="ARBA00008335"/>
    </source>
</evidence>
<dbReference type="KEGG" id="clup:CLUP02_17823"/>
<dbReference type="RefSeq" id="XP_049137951.1">
    <property type="nucleotide sequence ID" value="XM_049296727.1"/>
</dbReference>
<feature type="domain" description="F-box" evidence="8">
    <location>
        <begin position="7"/>
        <end position="56"/>
    </location>
</feature>
<feature type="transmembrane region" description="Helical" evidence="7">
    <location>
        <begin position="1265"/>
        <end position="1286"/>
    </location>
</feature>
<accession>A0A9Q8WBA7</accession>
<sequence>MSGLTLTSPIDSLPNELLIAILSTFESRELLPLTTVDRRFNGTATTILQHRLLHTAKMEGHEVMLESYHPSARNSTPSMTCRFAGVDFLGYQWTGEEDMDLRDLSHLYSHFRPVVSEETRRMRRVFGRRMPGAPLEQEIGDQPVVQELILDDGELFSQLCTTTSLVKSGPNPGLLASHSNIENGVVRVWRHWLAKAAARTAICPAGQGPIDESTILWADATKNVGLRFSVTDITKERLPVYRGLDEDAPVAYSLHYQELLVRTSQVLLAMEKSAVQEVVDSGRAVSTSSTRNINIEKFREVQASGPSPRRSVLARSTLSPPILPRMERLPELGYSVAATLVKTNIQRQNTHTTITSLPTHLEHFADFAVLFIGFVMQLDAKSAHAVKTVLMAPAMRPFQPQAVAVMNRPKNELNRHFGAAGERNTSLVSRRGRKASHALHELHALDTKESTFQHLGHINHSVAGTDTLWHLEMAFRRIRSRRRCTAKANSGDADRQEGCVVFEDIHNDIEFHNLDEIIAKATRDNLVDFPLDDTPYTSDRSMYDRRCGGNAPAQRCGRGAIGQTNNEEHELVIRLPAVEAVDPASRKRSTPAARTFNAGNSIALVQLCTESLAAPDEAGFFGRKIHSRLYGAGKPRSLRGQFNADASSKSRGYDSAQSDKDPSGQFTEPGPKETTNLTWTMARLMTGPECERPPGTGRGHGKRVIRNDILSSAQAKWMLQLKLRRATRAQLSPRTPATRDRPTLISINLDSTLATPCATKSTLFPRNMIPGRRNNRARPKEKVQETELASGRFQRVVCPGRRWSKHASDGGRFDRARHPCNHVSSNDGAEDQAELLAIAVFTTSGIHKDTHPVRNSSPCFTGAGLHLCDNEPRREIQQSEMMERDMEKGEFDPARPEESHAAPEKAPRRMSFARPPPPPPKDESARPMTSSTKRLSFSTTMSQRKIKYGTGRHSQTELSPQPNDDPEDPLNWPQWKKELNFVALLMTMGLIGGMKTAYMSVNSVLAVRFNVSYTAVASLTAVPLVLSAFTGLISLAVSKIWGKRPVYLISVVSIFIGAIWNMRAGNSFGQCMGARVFQGLGWGAFDTLALGSIQDTYFEHERSARITMYHVLSISTTWGAPLFGGLASFNAGRFTIQFDIINAFQIIAIPLILFGAPETAYDRWSSSSVAQTPASGVSWMSKPPKPLGEPSVEEVKAYLRTMKPVSFSGMTDVRTLLQAPRAFVAPTTLLLFVITFIPYCALWSLTESLSLLFFPMPWMLRENSIGSLMAAPFIFSILTATGLAVYQKRHVGYSPYHTFCTLAGGTVLAATGILAFGLKTHAVMSEVADEDPASVFKLDGVGAHLSFPLLSFLLGFLAAGVTVVDTAIRPIIWRSTQFTSSNMNVCLRNVADMNAGVTCWRNLFAGIFVMTVPNAIVMWAGLKSTVIGLGVAQISVAIAVCCAWWLYDEQVRRMDGHVMGLVDLRAAWMCDAFE</sequence>
<feature type="transmembrane region" description="Helical" evidence="7">
    <location>
        <begin position="1298"/>
        <end position="1318"/>
    </location>
</feature>
<organism evidence="9 10">
    <name type="scientific">Colletotrichum lupini</name>
    <dbReference type="NCBI Taxonomy" id="145971"/>
    <lineage>
        <taxon>Eukaryota</taxon>
        <taxon>Fungi</taxon>
        <taxon>Dikarya</taxon>
        <taxon>Ascomycota</taxon>
        <taxon>Pezizomycotina</taxon>
        <taxon>Sordariomycetes</taxon>
        <taxon>Hypocreomycetidae</taxon>
        <taxon>Glomerellales</taxon>
        <taxon>Glomerellaceae</taxon>
        <taxon>Colletotrichum</taxon>
        <taxon>Colletotrichum acutatum species complex</taxon>
    </lineage>
</organism>
<dbReference type="PANTHER" id="PTHR23502:SF68">
    <property type="entry name" value="MULTIDRUG TRANSPORTER, PUTATIVE (AFU_ORTHOLOGUE AFUA_3G01120)-RELATED"/>
    <property type="match status" value="1"/>
</dbReference>
<evidence type="ECO:0000313" key="10">
    <source>
        <dbReference type="Proteomes" id="UP000830671"/>
    </source>
</evidence>
<evidence type="ECO:0000313" key="9">
    <source>
        <dbReference type="EMBL" id="UQC76310.1"/>
    </source>
</evidence>
<dbReference type="PANTHER" id="PTHR23502">
    <property type="entry name" value="MAJOR FACILITATOR SUPERFAMILY"/>
    <property type="match status" value="1"/>
</dbReference>
<feature type="transmembrane region" description="Helical" evidence="7">
    <location>
        <begin position="979"/>
        <end position="998"/>
    </location>
</feature>
<feature type="compositionally biased region" description="Polar residues" evidence="6">
    <location>
        <begin position="952"/>
        <end position="962"/>
    </location>
</feature>
<name>A0A9Q8WBA7_9PEZI</name>
<dbReference type="EMBL" id="CP019472">
    <property type="protein sequence ID" value="UQC76310.1"/>
    <property type="molecule type" value="Genomic_DNA"/>
</dbReference>
<feature type="region of interest" description="Disordered" evidence="6">
    <location>
        <begin position="847"/>
        <end position="866"/>
    </location>
</feature>
<feature type="transmembrane region" description="Helical" evidence="7">
    <location>
        <begin position="1223"/>
        <end position="1245"/>
    </location>
</feature>
<dbReference type="Gene3D" id="1.20.1250.20">
    <property type="entry name" value="MFS general substrate transporter like domains"/>
    <property type="match status" value="1"/>
</dbReference>
<dbReference type="Pfam" id="PF07690">
    <property type="entry name" value="MFS_1"/>
    <property type="match status" value="1"/>
</dbReference>
<dbReference type="InterPro" id="IPR036259">
    <property type="entry name" value="MFS_trans_sf"/>
</dbReference>
<feature type="transmembrane region" description="Helical" evidence="7">
    <location>
        <begin position="1010"/>
        <end position="1033"/>
    </location>
</feature>
<feature type="transmembrane region" description="Helical" evidence="7">
    <location>
        <begin position="1345"/>
        <end position="1368"/>
    </location>
</feature>
<protein>
    <submittedName>
        <fullName evidence="9">Major facilitator superfamily transporter</fullName>
    </submittedName>
</protein>
<evidence type="ECO:0000256" key="1">
    <source>
        <dbReference type="ARBA" id="ARBA00004141"/>
    </source>
</evidence>
<evidence type="ECO:0000256" key="5">
    <source>
        <dbReference type="ARBA" id="ARBA00023136"/>
    </source>
</evidence>
<feature type="transmembrane region" description="Helical" evidence="7">
    <location>
        <begin position="1403"/>
        <end position="1420"/>
    </location>
</feature>
<keyword evidence="5 7" id="KW-0472">Membrane</keyword>
<dbReference type="SUPFAM" id="SSF103473">
    <property type="entry name" value="MFS general substrate transporter"/>
    <property type="match status" value="1"/>
</dbReference>
<dbReference type="InterPro" id="IPR001810">
    <property type="entry name" value="F-box_dom"/>
</dbReference>
<feature type="transmembrane region" description="Helical" evidence="7">
    <location>
        <begin position="1426"/>
        <end position="1447"/>
    </location>
</feature>
<keyword evidence="10" id="KW-1185">Reference proteome</keyword>
<dbReference type="PROSITE" id="PS50181">
    <property type="entry name" value="FBOX"/>
    <property type="match status" value="1"/>
</dbReference>
<feature type="compositionally biased region" description="Polar residues" evidence="6">
    <location>
        <begin position="927"/>
        <end position="943"/>
    </location>
</feature>
<keyword evidence="4 7" id="KW-1133">Transmembrane helix</keyword>
<gene>
    <name evidence="9" type="ORF">CLUP02_17823</name>
</gene>
<feature type="region of interest" description="Disordered" evidence="6">
    <location>
        <begin position="763"/>
        <end position="788"/>
    </location>
</feature>
<evidence type="ECO:0000256" key="7">
    <source>
        <dbReference type="SAM" id="Phobius"/>
    </source>
</evidence>
<dbReference type="GO" id="GO:0022857">
    <property type="term" value="F:transmembrane transporter activity"/>
    <property type="evidence" value="ECO:0007669"/>
    <property type="project" value="InterPro"/>
</dbReference>
<dbReference type="Proteomes" id="UP000830671">
    <property type="component" value="Chromosome 10"/>
</dbReference>
<evidence type="ECO:0000256" key="4">
    <source>
        <dbReference type="ARBA" id="ARBA00022989"/>
    </source>
</evidence>
<evidence type="ECO:0000259" key="8">
    <source>
        <dbReference type="PROSITE" id="PS50181"/>
    </source>
</evidence>
<dbReference type="InterPro" id="IPR011701">
    <property type="entry name" value="MFS"/>
</dbReference>
<dbReference type="GeneID" id="73351737"/>
<feature type="region of interest" description="Disordered" evidence="6">
    <location>
        <begin position="632"/>
        <end position="676"/>
    </location>
</feature>
<keyword evidence="3 7" id="KW-0812">Transmembrane</keyword>
<reference evidence="9" key="1">
    <citation type="journal article" date="2021" name="Mol. Plant Microbe Interact.">
        <title>Complete Genome Sequence of the Plant-Pathogenic Fungus Colletotrichum lupini.</title>
        <authorList>
            <person name="Baroncelli R."/>
            <person name="Pensec F."/>
            <person name="Da Lio D."/>
            <person name="Boufleur T."/>
            <person name="Vicente I."/>
            <person name="Sarrocco S."/>
            <person name="Picot A."/>
            <person name="Baraldi E."/>
            <person name="Sukno S."/>
            <person name="Thon M."/>
            <person name="Le Floch G."/>
        </authorList>
    </citation>
    <scope>NUCLEOTIDE SEQUENCE</scope>
    <source>
        <strain evidence="9">IMI 504893</strain>
    </source>
</reference>
<feature type="region of interest" description="Disordered" evidence="6">
    <location>
        <begin position="882"/>
        <end position="969"/>
    </location>
</feature>
<dbReference type="GO" id="GO:0016020">
    <property type="term" value="C:membrane"/>
    <property type="evidence" value="ECO:0007669"/>
    <property type="project" value="UniProtKB-SubCell"/>
</dbReference>
<evidence type="ECO:0000256" key="6">
    <source>
        <dbReference type="SAM" id="MobiDB-lite"/>
    </source>
</evidence>
<comment type="similarity">
    <text evidence="2">Belongs to the major facilitator superfamily.</text>
</comment>
<feature type="transmembrane region" description="Helical" evidence="7">
    <location>
        <begin position="1045"/>
        <end position="1062"/>
    </location>
</feature>
<feature type="compositionally biased region" description="Basic and acidic residues" evidence="6">
    <location>
        <begin position="882"/>
        <end position="907"/>
    </location>
</feature>
<evidence type="ECO:0000256" key="3">
    <source>
        <dbReference type="ARBA" id="ARBA00022692"/>
    </source>
</evidence>
<proteinExistence type="inferred from homology"/>
<comment type="subcellular location">
    <subcellularLocation>
        <location evidence="1">Membrane</location>
        <topology evidence="1">Multi-pass membrane protein</topology>
    </subcellularLocation>
</comment>